<dbReference type="GO" id="GO:0005525">
    <property type="term" value="F:GTP binding"/>
    <property type="evidence" value="ECO:0007669"/>
    <property type="project" value="InterPro"/>
</dbReference>
<dbReference type="Proteomes" id="UP000593567">
    <property type="component" value="Unassembled WGS sequence"/>
</dbReference>
<dbReference type="EMBL" id="VXIV02000471">
    <property type="protein sequence ID" value="KAF6038091.1"/>
    <property type="molecule type" value="Genomic_DNA"/>
</dbReference>
<dbReference type="SUPFAM" id="SSF52540">
    <property type="entry name" value="P-loop containing nucleoside triphosphate hydrolases"/>
    <property type="match status" value="1"/>
</dbReference>
<comment type="caution">
    <text evidence="2">The sequence shown here is derived from an EMBL/GenBank/DDBJ whole genome shotgun (WGS) entry which is preliminary data.</text>
</comment>
<evidence type="ECO:0000313" key="3">
    <source>
        <dbReference type="Proteomes" id="UP000593567"/>
    </source>
</evidence>
<dbReference type="Gene3D" id="3.40.50.300">
    <property type="entry name" value="P-loop containing nucleotide triphosphate hydrolases"/>
    <property type="match status" value="1"/>
</dbReference>
<gene>
    <name evidence="2" type="ORF">EB796_003600</name>
</gene>
<sequence length="135" mass="15289">MAYRRMSSQNREGKPVTIVAFESGYPKIETAALAKVLKDVKQLPLIIVSMIGRARGGKSFFLNLYMNYLNYLEKNGEDGDWESSKTQTSGFPWGMSEEPITKGISVWSKPFIIEPREGEQVRHADTITNNLCGYY</sequence>
<dbReference type="InterPro" id="IPR015894">
    <property type="entry name" value="Guanylate-bd_N"/>
</dbReference>
<keyword evidence="3" id="KW-1185">Reference proteome</keyword>
<dbReference type="InterPro" id="IPR027417">
    <property type="entry name" value="P-loop_NTPase"/>
</dbReference>
<dbReference type="AlphaFoldDB" id="A0A7J7KJI9"/>
<dbReference type="PANTHER" id="PTHR10751">
    <property type="entry name" value="GUANYLATE BINDING PROTEIN"/>
    <property type="match status" value="1"/>
</dbReference>
<accession>A0A7J7KJI9</accession>
<dbReference type="Pfam" id="PF02263">
    <property type="entry name" value="GBP"/>
    <property type="match status" value="1"/>
</dbReference>
<name>A0A7J7KJI9_BUGNE</name>
<dbReference type="OrthoDB" id="7788754at2759"/>
<protein>
    <recommendedName>
        <fullName evidence="1">Guanylate-binding protein N-terminal domain-containing protein</fullName>
    </recommendedName>
</protein>
<evidence type="ECO:0000313" key="2">
    <source>
        <dbReference type="EMBL" id="KAF6038091.1"/>
    </source>
</evidence>
<proteinExistence type="predicted"/>
<dbReference type="GO" id="GO:0003924">
    <property type="term" value="F:GTPase activity"/>
    <property type="evidence" value="ECO:0007669"/>
    <property type="project" value="InterPro"/>
</dbReference>
<reference evidence="2" key="1">
    <citation type="submission" date="2020-06" db="EMBL/GenBank/DDBJ databases">
        <title>Draft genome of Bugula neritina, a colonial animal packing powerful symbionts and potential medicines.</title>
        <authorList>
            <person name="Rayko M."/>
        </authorList>
    </citation>
    <scope>NUCLEOTIDE SEQUENCE [LARGE SCALE GENOMIC DNA]</scope>
    <source>
        <strain evidence="2">Kwan_BN1</strain>
    </source>
</reference>
<evidence type="ECO:0000259" key="1">
    <source>
        <dbReference type="Pfam" id="PF02263"/>
    </source>
</evidence>
<feature type="domain" description="Guanylate-binding protein N-terminal" evidence="1">
    <location>
        <begin position="28"/>
        <end position="115"/>
    </location>
</feature>
<organism evidence="2 3">
    <name type="scientific">Bugula neritina</name>
    <name type="common">Brown bryozoan</name>
    <name type="synonym">Sertularia neritina</name>
    <dbReference type="NCBI Taxonomy" id="10212"/>
    <lineage>
        <taxon>Eukaryota</taxon>
        <taxon>Metazoa</taxon>
        <taxon>Spiralia</taxon>
        <taxon>Lophotrochozoa</taxon>
        <taxon>Bryozoa</taxon>
        <taxon>Gymnolaemata</taxon>
        <taxon>Cheilostomatida</taxon>
        <taxon>Flustrina</taxon>
        <taxon>Buguloidea</taxon>
        <taxon>Bugulidae</taxon>
        <taxon>Bugula</taxon>
    </lineage>
</organism>